<reference evidence="1 2" key="1">
    <citation type="submission" date="2018-01" db="EMBL/GenBank/DDBJ databases">
        <title>The draft genome of Hanstruepera neustonica JCM19743.</title>
        <authorList>
            <person name="He R.-H."/>
            <person name="Du Z.-J."/>
        </authorList>
    </citation>
    <scope>NUCLEOTIDE SEQUENCE [LARGE SCALE GENOMIC DNA]</scope>
    <source>
        <strain evidence="1 2">JCM19743</strain>
    </source>
</reference>
<gene>
    <name evidence="1" type="ORF">C1T31_03865</name>
</gene>
<dbReference type="PANTHER" id="PTHR17985">
    <property type="entry name" value="SER/THR-RICH PROTEIN T10 IN DGCR REGION"/>
    <property type="match status" value="1"/>
</dbReference>
<dbReference type="EMBL" id="POWF01000001">
    <property type="protein sequence ID" value="PNQ75278.1"/>
    <property type="molecule type" value="Genomic_DNA"/>
</dbReference>
<dbReference type="RefSeq" id="WP_103051123.1">
    <property type="nucleotide sequence ID" value="NZ_POWF01000001.1"/>
</dbReference>
<dbReference type="InterPro" id="IPR008551">
    <property type="entry name" value="TANGO2"/>
</dbReference>
<sequence>MCTVTLVPLQNDDFVLISNRDEAPSRVSIAPEFYTYKNKQLLFPKDIQSNGTWIGLSEQNRLICLLNGGFEIHERKAEYRQSRGIVVKDLLFCDAIQDAIEDYELMDIEPFTMVIVDWNDVLDFYELVWDGNQKHFKSLEKLPHIWSSSTLYNEGMRQERRNWFQEFQQFNILNPESLFDFHQTAGKGNIDYGVIMDRKFVKTTSITRVHKDQEQVFMDYKDLKTNQHTTKSLNTFSRKK</sequence>
<dbReference type="OrthoDB" id="4380123at2"/>
<evidence type="ECO:0008006" key="3">
    <source>
        <dbReference type="Google" id="ProtNLM"/>
    </source>
</evidence>
<name>A0A2K1E4R8_9FLAO</name>
<evidence type="ECO:0000313" key="1">
    <source>
        <dbReference type="EMBL" id="PNQ75278.1"/>
    </source>
</evidence>
<dbReference type="Proteomes" id="UP000236641">
    <property type="component" value="Unassembled WGS sequence"/>
</dbReference>
<organism evidence="1 2">
    <name type="scientific">Hanstruepera neustonica</name>
    <dbReference type="NCBI Taxonomy" id="1445657"/>
    <lineage>
        <taxon>Bacteria</taxon>
        <taxon>Pseudomonadati</taxon>
        <taxon>Bacteroidota</taxon>
        <taxon>Flavobacteriia</taxon>
        <taxon>Flavobacteriales</taxon>
        <taxon>Flavobacteriaceae</taxon>
        <taxon>Hanstruepera</taxon>
    </lineage>
</organism>
<dbReference type="AlphaFoldDB" id="A0A2K1E4R8"/>
<keyword evidence="2" id="KW-1185">Reference proteome</keyword>
<evidence type="ECO:0000313" key="2">
    <source>
        <dbReference type="Proteomes" id="UP000236641"/>
    </source>
</evidence>
<comment type="caution">
    <text evidence="1">The sequence shown here is derived from an EMBL/GenBank/DDBJ whole genome shotgun (WGS) entry which is preliminary data.</text>
</comment>
<protein>
    <recommendedName>
        <fullName evidence="3">NRDE family protein</fullName>
    </recommendedName>
</protein>
<accession>A0A2K1E4R8</accession>
<proteinExistence type="predicted"/>
<dbReference type="PANTHER" id="PTHR17985:SF8">
    <property type="entry name" value="TRANSPORT AND GOLGI ORGANIZATION PROTEIN 2 HOMOLOG"/>
    <property type="match status" value="1"/>
</dbReference>
<dbReference type="Pfam" id="PF05742">
    <property type="entry name" value="TANGO2"/>
    <property type="match status" value="1"/>
</dbReference>